<protein>
    <submittedName>
        <fullName evidence="4">Ribosomal protein S18 acetylase RimI</fullName>
    </submittedName>
</protein>
<evidence type="ECO:0000256" key="1">
    <source>
        <dbReference type="ARBA" id="ARBA00022679"/>
    </source>
</evidence>
<accession>A0A1M5QGF4</accession>
<keyword evidence="1" id="KW-0808">Transferase</keyword>
<dbReference type="PANTHER" id="PTHR43877:SF2">
    <property type="entry name" value="AMINOALKYLPHOSPHONATE N-ACETYLTRANSFERASE-RELATED"/>
    <property type="match status" value="1"/>
</dbReference>
<reference evidence="5" key="1">
    <citation type="submission" date="2016-11" db="EMBL/GenBank/DDBJ databases">
        <authorList>
            <person name="Varghese N."/>
            <person name="Submissions S."/>
        </authorList>
    </citation>
    <scope>NUCLEOTIDE SEQUENCE [LARGE SCALE GENOMIC DNA]</scope>
    <source>
        <strain evidence="5">CGMCC 1.8995</strain>
    </source>
</reference>
<dbReference type="STRING" id="634436.SAMN05216361_3884"/>
<keyword evidence="5" id="KW-1185">Reference proteome</keyword>
<dbReference type="PROSITE" id="PS51186">
    <property type="entry name" value="GNAT"/>
    <property type="match status" value="1"/>
</dbReference>
<dbReference type="InterPro" id="IPR000182">
    <property type="entry name" value="GNAT_dom"/>
</dbReference>
<dbReference type="Gene3D" id="3.40.630.30">
    <property type="match status" value="1"/>
</dbReference>
<keyword evidence="2" id="KW-0012">Acyltransferase</keyword>
<sequence length="156" mass="17346">MQIRQATLSDVNALLALEQAVVDAERPFNSAIKAQGARYYDIPALVTDDDSYLLVAEDNGAIVATGYVQIRQSKPSLVHNVHGYLGFMYVAPAYRGMGLNKQIIDTLMAWAESKQVFDFYLDVYADNRAAINAYEKVGFQSSMLEMKLQRPGTKAE</sequence>
<keyword evidence="4" id="KW-0687">Ribonucleoprotein</keyword>
<dbReference type="GO" id="GO:0005840">
    <property type="term" value="C:ribosome"/>
    <property type="evidence" value="ECO:0007669"/>
    <property type="project" value="UniProtKB-KW"/>
</dbReference>
<dbReference type="PANTHER" id="PTHR43877">
    <property type="entry name" value="AMINOALKYLPHOSPHONATE N-ACETYLTRANSFERASE-RELATED-RELATED"/>
    <property type="match status" value="1"/>
</dbReference>
<evidence type="ECO:0000259" key="3">
    <source>
        <dbReference type="PROSITE" id="PS51186"/>
    </source>
</evidence>
<organism evidence="4 5">
    <name type="scientific">Marisediminitalea aggregata</name>
    <dbReference type="NCBI Taxonomy" id="634436"/>
    <lineage>
        <taxon>Bacteria</taxon>
        <taxon>Pseudomonadati</taxon>
        <taxon>Pseudomonadota</taxon>
        <taxon>Gammaproteobacteria</taxon>
        <taxon>Alteromonadales</taxon>
        <taxon>Alteromonadaceae</taxon>
        <taxon>Marisediminitalea</taxon>
    </lineage>
</organism>
<evidence type="ECO:0000256" key="2">
    <source>
        <dbReference type="ARBA" id="ARBA00023315"/>
    </source>
</evidence>
<evidence type="ECO:0000313" key="4">
    <source>
        <dbReference type="EMBL" id="SHH12936.1"/>
    </source>
</evidence>
<dbReference type="InterPro" id="IPR016181">
    <property type="entry name" value="Acyl_CoA_acyltransferase"/>
</dbReference>
<dbReference type="Proteomes" id="UP000184520">
    <property type="component" value="Unassembled WGS sequence"/>
</dbReference>
<feature type="domain" description="N-acetyltransferase" evidence="3">
    <location>
        <begin position="1"/>
        <end position="156"/>
    </location>
</feature>
<dbReference type="CDD" id="cd04301">
    <property type="entry name" value="NAT_SF"/>
    <property type="match status" value="1"/>
</dbReference>
<evidence type="ECO:0000313" key="5">
    <source>
        <dbReference type="Proteomes" id="UP000184520"/>
    </source>
</evidence>
<dbReference type="AlphaFoldDB" id="A0A1M5QGF4"/>
<proteinExistence type="predicted"/>
<dbReference type="OrthoDB" id="1450704at2"/>
<dbReference type="GO" id="GO:0016747">
    <property type="term" value="F:acyltransferase activity, transferring groups other than amino-acyl groups"/>
    <property type="evidence" value="ECO:0007669"/>
    <property type="project" value="InterPro"/>
</dbReference>
<dbReference type="EMBL" id="FQWD01000006">
    <property type="protein sequence ID" value="SHH12936.1"/>
    <property type="molecule type" value="Genomic_DNA"/>
</dbReference>
<dbReference type="RefSeq" id="WP_073324805.1">
    <property type="nucleotide sequence ID" value="NZ_FQWD01000006.1"/>
</dbReference>
<keyword evidence="4" id="KW-0689">Ribosomal protein</keyword>
<dbReference type="InterPro" id="IPR050832">
    <property type="entry name" value="Bact_Acetyltransf"/>
</dbReference>
<dbReference type="Pfam" id="PF00583">
    <property type="entry name" value="Acetyltransf_1"/>
    <property type="match status" value="1"/>
</dbReference>
<gene>
    <name evidence="4" type="ORF">SAMN05216361_3884</name>
</gene>
<name>A0A1M5QGF4_9ALTE</name>
<dbReference type="SUPFAM" id="SSF55729">
    <property type="entry name" value="Acyl-CoA N-acyltransferases (Nat)"/>
    <property type="match status" value="1"/>
</dbReference>